<evidence type="ECO:0000256" key="1">
    <source>
        <dbReference type="SAM" id="MobiDB-lite"/>
    </source>
</evidence>
<dbReference type="AlphaFoldDB" id="A0A4S8Q795"/>
<evidence type="ECO:0000313" key="3">
    <source>
        <dbReference type="Proteomes" id="UP000308760"/>
    </source>
</evidence>
<gene>
    <name evidence="2" type="ORF">FAB82_15925</name>
</gene>
<dbReference type="Proteomes" id="UP000308760">
    <property type="component" value="Unassembled WGS sequence"/>
</dbReference>
<reference evidence="3" key="1">
    <citation type="submission" date="2019-04" db="EMBL/GenBank/DDBJ databases">
        <title>Nocardioides xinjiangensis sp. nov.</title>
        <authorList>
            <person name="Liu S."/>
        </authorList>
    </citation>
    <scope>NUCLEOTIDE SEQUENCE [LARGE SCALE GENOMIC DNA]</scope>
    <source>
        <strain evidence="3">18</strain>
    </source>
</reference>
<sequence>MPQQHRMRFRRIRLRGHGALIAAVRSRQHPQGQTAGQGDRQSGQRRRRLPERCHFQSSAPKPDHRRIIAGILWRTWNGTTWRAVPD</sequence>
<proteinExistence type="predicted"/>
<reference evidence="2 3" key="2">
    <citation type="submission" date="2019-05" db="EMBL/GenBank/DDBJ databases">
        <title>Glycomyces buryatensis sp. nov.</title>
        <authorList>
            <person name="Nikitina E."/>
        </authorList>
    </citation>
    <scope>NUCLEOTIDE SEQUENCE [LARGE SCALE GENOMIC DNA]</scope>
    <source>
        <strain evidence="2 3">18</strain>
    </source>
</reference>
<dbReference type="OrthoDB" id="9798237at2"/>
<keyword evidence="3" id="KW-1185">Reference proteome</keyword>
<organism evidence="2 3">
    <name type="scientific">Glycomyces buryatensis</name>
    <dbReference type="NCBI Taxonomy" id="2570927"/>
    <lineage>
        <taxon>Bacteria</taxon>
        <taxon>Bacillati</taxon>
        <taxon>Actinomycetota</taxon>
        <taxon>Actinomycetes</taxon>
        <taxon>Glycomycetales</taxon>
        <taxon>Glycomycetaceae</taxon>
        <taxon>Glycomyces</taxon>
    </lineage>
</organism>
<dbReference type="EMBL" id="STGY01000057">
    <property type="protein sequence ID" value="THV40183.1"/>
    <property type="molecule type" value="Genomic_DNA"/>
</dbReference>
<accession>A0A4S8Q795</accession>
<evidence type="ECO:0000313" key="2">
    <source>
        <dbReference type="EMBL" id="THV40183.1"/>
    </source>
</evidence>
<protein>
    <submittedName>
        <fullName evidence="2">Transposase</fullName>
    </submittedName>
</protein>
<name>A0A4S8Q795_9ACTN</name>
<feature type="region of interest" description="Disordered" evidence="1">
    <location>
        <begin position="24"/>
        <end position="64"/>
    </location>
</feature>
<comment type="caution">
    <text evidence="2">The sequence shown here is derived from an EMBL/GenBank/DDBJ whole genome shotgun (WGS) entry which is preliminary data.</text>
</comment>